<evidence type="ECO:0000256" key="2">
    <source>
        <dbReference type="PROSITE-ProRule" id="PRU00059"/>
    </source>
</evidence>
<gene>
    <name evidence="4" type="ORF">OKIOD_LOCUS8870</name>
</gene>
<dbReference type="SUPFAM" id="SSF49854">
    <property type="entry name" value="Spermadhesin, CUB domain"/>
    <property type="match status" value="1"/>
</dbReference>
<accession>A0ABN7SJA8</accession>
<name>A0ABN7SJA8_OIKDI</name>
<feature type="domain" description="CUB" evidence="3">
    <location>
        <begin position="40"/>
        <end position="167"/>
    </location>
</feature>
<organism evidence="4 5">
    <name type="scientific">Oikopleura dioica</name>
    <name type="common">Tunicate</name>
    <dbReference type="NCBI Taxonomy" id="34765"/>
    <lineage>
        <taxon>Eukaryota</taxon>
        <taxon>Metazoa</taxon>
        <taxon>Chordata</taxon>
        <taxon>Tunicata</taxon>
        <taxon>Appendicularia</taxon>
        <taxon>Copelata</taxon>
        <taxon>Oikopleuridae</taxon>
        <taxon>Oikopleura</taxon>
    </lineage>
</organism>
<evidence type="ECO:0000256" key="1">
    <source>
        <dbReference type="ARBA" id="ARBA00023157"/>
    </source>
</evidence>
<proteinExistence type="predicted"/>
<evidence type="ECO:0000313" key="5">
    <source>
        <dbReference type="Proteomes" id="UP001158576"/>
    </source>
</evidence>
<dbReference type="EMBL" id="OU015566">
    <property type="protein sequence ID" value="CAG5102019.1"/>
    <property type="molecule type" value="Genomic_DNA"/>
</dbReference>
<dbReference type="PROSITE" id="PS01180">
    <property type="entry name" value="CUB"/>
    <property type="match status" value="1"/>
</dbReference>
<sequence length="317" mass="35027">MKFFSLVAGAAASSYETTEAYTMSTMNSEPWTTPDRITNCGGTIRRPKTFSSPDFASGSYQNYLSCTWDISLRGVAGFWIVPKTFDIESIGFWHDGQGYDLPDHGPKPNCAFDHVKVIANGVESNFCGTNLGVASEAGKGTKEEGGKWTPDLVNASEDGFKKMFVLGGDATVSMTTDFTNGVDLDGNWNRFAGFEFELVEADRLDIIEYYFGKIAGNIIDERKFNRFVNRFHKILAKARSSATGENCYEENGFGASDTSDDVQVFHESNTCTLNSQVNAALNSWARNNACVGRGKVYRQIIRAARKIRNFYNSANDC</sequence>
<evidence type="ECO:0000259" key="3">
    <source>
        <dbReference type="PROSITE" id="PS01180"/>
    </source>
</evidence>
<keyword evidence="5" id="KW-1185">Reference proteome</keyword>
<dbReference type="InterPro" id="IPR035914">
    <property type="entry name" value="Sperma_CUB_dom_sf"/>
</dbReference>
<comment type="caution">
    <text evidence="2">Lacks conserved residue(s) required for the propagation of feature annotation.</text>
</comment>
<dbReference type="InterPro" id="IPR000859">
    <property type="entry name" value="CUB_dom"/>
</dbReference>
<keyword evidence="1 2" id="KW-1015">Disulfide bond</keyword>
<protein>
    <submittedName>
        <fullName evidence="4">Oidioi.mRNA.OKI2018_I69.chr1.g105.t1.cds</fullName>
    </submittedName>
</protein>
<feature type="disulfide bond" evidence="2">
    <location>
        <begin position="110"/>
        <end position="127"/>
    </location>
</feature>
<evidence type="ECO:0000313" key="4">
    <source>
        <dbReference type="EMBL" id="CAG5102019.1"/>
    </source>
</evidence>
<dbReference type="Gene3D" id="2.60.120.290">
    <property type="entry name" value="Spermadhesin, CUB domain"/>
    <property type="match status" value="1"/>
</dbReference>
<reference evidence="4 5" key="1">
    <citation type="submission" date="2021-04" db="EMBL/GenBank/DDBJ databases">
        <authorList>
            <person name="Bliznina A."/>
        </authorList>
    </citation>
    <scope>NUCLEOTIDE SEQUENCE [LARGE SCALE GENOMIC DNA]</scope>
</reference>
<dbReference type="Proteomes" id="UP001158576">
    <property type="component" value="Chromosome 1"/>
</dbReference>